<feature type="domain" description="Coenzyme Q-binding protein COQ10 START" evidence="3">
    <location>
        <begin position="18"/>
        <end position="131"/>
    </location>
</feature>
<keyword evidence="5" id="KW-1185">Reference proteome</keyword>
<dbReference type="InterPro" id="IPR023393">
    <property type="entry name" value="START-like_dom_sf"/>
</dbReference>
<evidence type="ECO:0000256" key="1">
    <source>
        <dbReference type="ARBA" id="ARBA00008918"/>
    </source>
</evidence>
<dbReference type="AlphaFoldDB" id="A0A4P7XJX2"/>
<evidence type="ECO:0000313" key="5">
    <source>
        <dbReference type="Proteomes" id="UP000298049"/>
    </source>
</evidence>
<organism evidence="4 5">
    <name type="scientific">Hydrocarboniclastica marina</name>
    <dbReference type="NCBI Taxonomy" id="2259620"/>
    <lineage>
        <taxon>Bacteria</taxon>
        <taxon>Pseudomonadati</taxon>
        <taxon>Pseudomonadota</taxon>
        <taxon>Gammaproteobacteria</taxon>
        <taxon>Alteromonadales</taxon>
        <taxon>Alteromonadaceae</taxon>
        <taxon>Hydrocarboniclastica</taxon>
    </lineage>
</organism>
<proteinExistence type="inferred from homology"/>
<sequence>MTIRVGIEINRSFDVESDFDSVFTLLADVPESTRYFPKLERLEPIGDNAYRWEMEKIGIDKHSLQAVYACRYHDDRDAGEITWTPVEGEGNGIVSGKWKVKKGQGGRTHLEFRTEAEMTLPLPGLLKLALSPVVKHEFNSLVDQYIQNLQNHFSKS</sequence>
<gene>
    <name evidence="4" type="ORF">soil367_13430</name>
</gene>
<dbReference type="EMBL" id="CP031093">
    <property type="protein sequence ID" value="QCF26854.1"/>
    <property type="molecule type" value="Genomic_DNA"/>
</dbReference>
<dbReference type="Gene3D" id="3.30.530.20">
    <property type="match status" value="1"/>
</dbReference>
<dbReference type="OrthoDB" id="8903592at2"/>
<dbReference type="CDD" id="cd07819">
    <property type="entry name" value="SRPBCC_2"/>
    <property type="match status" value="1"/>
</dbReference>
<dbReference type="Proteomes" id="UP000298049">
    <property type="component" value="Chromosome"/>
</dbReference>
<dbReference type="KEGG" id="hmi:soil367_13430"/>
<reference evidence="4 5" key="1">
    <citation type="submission" date="2018-07" db="EMBL/GenBank/DDBJ databases">
        <title>Marsedoiliclastica nanhaica gen. nov. sp. nov., a novel marine hydrocarbonoclastic bacterium isolated from an in-situ enriched hydrocarbon-degrading consortium in deep-sea sediment.</title>
        <authorList>
            <person name="Dong C."/>
            <person name="Ma T."/>
            <person name="Liu R."/>
            <person name="Shao Z."/>
        </authorList>
    </citation>
    <scope>NUCLEOTIDE SEQUENCE [LARGE SCALE GENOMIC DNA]</scope>
    <source>
        <strain evidence="5">soil36-7</strain>
    </source>
</reference>
<evidence type="ECO:0000259" key="3">
    <source>
        <dbReference type="Pfam" id="PF03364"/>
    </source>
</evidence>
<dbReference type="SUPFAM" id="SSF55961">
    <property type="entry name" value="Bet v1-like"/>
    <property type="match status" value="1"/>
</dbReference>
<comment type="similarity">
    <text evidence="1">Belongs to the ribosome association toxin RatA family.</text>
</comment>
<evidence type="ECO:0000256" key="2">
    <source>
        <dbReference type="ARBA" id="ARBA00022649"/>
    </source>
</evidence>
<name>A0A4P7XJX2_9ALTE</name>
<keyword evidence="2" id="KW-1277">Toxin-antitoxin system</keyword>
<dbReference type="InterPro" id="IPR005031">
    <property type="entry name" value="COQ10_START"/>
</dbReference>
<dbReference type="RefSeq" id="WP_136549560.1">
    <property type="nucleotide sequence ID" value="NZ_CP031093.1"/>
</dbReference>
<accession>A0A4P7XJX2</accession>
<protein>
    <recommendedName>
        <fullName evidence="3">Coenzyme Q-binding protein COQ10 START domain-containing protein</fullName>
    </recommendedName>
</protein>
<evidence type="ECO:0000313" key="4">
    <source>
        <dbReference type="EMBL" id="QCF26854.1"/>
    </source>
</evidence>
<dbReference type="Pfam" id="PF03364">
    <property type="entry name" value="Polyketide_cyc"/>
    <property type="match status" value="1"/>
</dbReference>